<evidence type="ECO:0000256" key="5">
    <source>
        <dbReference type="ARBA" id="ARBA00023136"/>
    </source>
</evidence>
<dbReference type="EC" id="7.1.1.2" evidence="2"/>
<evidence type="ECO:0000256" key="6">
    <source>
        <dbReference type="ARBA" id="ARBA00031027"/>
    </source>
</evidence>
<feature type="transmembrane region" description="Helical" evidence="8">
    <location>
        <begin position="139"/>
        <end position="156"/>
    </location>
</feature>
<feature type="transmembrane region" description="Helical" evidence="8">
    <location>
        <begin position="7"/>
        <end position="31"/>
    </location>
</feature>
<feature type="domain" description="NADH:quinone oxidoreductase/Mrp antiporter transmembrane" evidence="9">
    <location>
        <begin position="101"/>
        <end position="378"/>
    </location>
</feature>
<protein>
    <recommendedName>
        <fullName evidence="2">NADH:ubiquinone reductase (H(+)-translocating)</fullName>
        <ecNumber evidence="2">7.1.1.2</ecNumber>
    </recommendedName>
    <alternativeName>
        <fullName evidence="6">NADH dehydrogenase subunit 5</fullName>
    </alternativeName>
</protein>
<sequence length="548" mass="62880">MYLFFGGLVYFFISLGFFWVVLSCSLPVYLVLNVSGIRFFDFFFLGFFFDYYSLIYLFVLFSIVSGIHLFIFIYMGNDSNLFRFFSVLNIFVFSMVILILSPNLISLMLGWDGLGFSSFLLVAWFGCFSSRFSSLKTFLVNRLGDGLFLVSLYYFFFQGHFFLFSLDSLFFCIYLVLVFSFFTKSAHFPFSSWLPDAMAAPTPVSALVHSSTLVTAGLYLLFRFSYVLSWYSLELISYLGLWTLFIGSMGACFDNNSKKVVAYSTISQLGFMSFVLSIGCFDLCFSYMMVHALFKALLFISVGCLLVLKFHNQDLRHLNNCWGLSPVVTFNFFFSCFSLSGFPFFSGYYIKEVVINSVGLFQYNYILLVVFFFSLVLTSYYSFRLFFFISFSYSFSYGVIVSLGLISNLVFSGLYISIIFLGLILFENLECWVNFGPSLLVILVSVVGVFCGSYVLKFNVFLFLKSLINYFVYMFFLNIFSVSLNSLYQVGGYLVQVVDSGFFLFSFINKLDTIFRSGFNVIISFGFFSNWLSLVGLSFIFIGLVVFF</sequence>
<dbReference type="PANTHER" id="PTHR42829:SF2">
    <property type="entry name" value="NADH-UBIQUINONE OXIDOREDUCTASE CHAIN 5"/>
    <property type="match status" value="1"/>
</dbReference>
<feature type="transmembrane region" description="Helical" evidence="8">
    <location>
        <begin position="432"/>
        <end position="455"/>
    </location>
</feature>
<feature type="transmembrane region" description="Helical" evidence="8">
    <location>
        <begin position="328"/>
        <end position="350"/>
    </location>
</feature>
<feature type="transmembrane region" description="Helical" evidence="8">
    <location>
        <begin position="521"/>
        <end position="547"/>
    </location>
</feature>
<dbReference type="GO" id="GO:0003954">
    <property type="term" value="F:NADH dehydrogenase activity"/>
    <property type="evidence" value="ECO:0007669"/>
    <property type="project" value="TreeGrafter"/>
</dbReference>
<gene>
    <name evidence="10" type="primary">ND5</name>
</gene>
<feature type="transmembrane region" description="Helical" evidence="8">
    <location>
        <begin position="490"/>
        <end position="509"/>
    </location>
</feature>
<dbReference type="GO" id="GO:0042773">
    <property type="term" value="P:ATP synthesis coupled electron transport"/>
    <property type="evidence" value="ECO:0007669"/>
    <property type="project" value="InterPro"/>
</dbReference>
<organism evidence="10">
    <name type="scientific">Bipalium vagum</name>
    <dbReference type="NCBI Taxonomy" id="2200948"/>
    <lineage>
        <taxon>Eukaryota</taxon>
        <taxon>Metazoa</taxon>
        <taxon>Spiralia</taxon>
        <taxon>Lophotrochozoa</taxon>
        <taxon>Platyhelminthes</taxon>
        <taxon>Rhabditophora</taxon>
        <taxon>Seriata</taxon>
        <taxon>Tricladida</taxon>
        <taxon>Continenticola</taxon>
        <taxon>Geoplanoidea</taxon>
        <taxon>Geoplanidae</taxon>
        <taxon>Bipaliinae</taxon>
        <taxon>Bipalium</taxon>
    </lineage>
</organism>
<dbReference type="EMBL" id="MZ561468">
    <property type="protein sequence ID" value="UHA56278.1"/>
    <property type="molecule type" value="Genomic_DNA"/>
</dbReference>
<dbReference type="InterPro" id="IPR001750">
    <property type="entry name" value="ND/Mrp_TM"/>
</dbReference>
<comment type="subcellular location">
    <subcellularLocation>
        <location evidence="1">Membrane</location>
        <topology evidence="1">Multi-pass membrane protein</topology>
    </subcellularLocation>
</comment>
<keyword evidence="5 8" id="KW-0472">Membrane</keyword>
<feature type="transmembrane region" description="Helical" evidence="8">
    <location>
        <begin position="285"/>
        <end position="308"/>
    </location>
</feature>
<feature type="transmembrane region" description="Helical" evidence="8">
    <location>
        <begin position="362"/>
        <end position="383"/>
    </location>
</feature>
<dbReference type="GO" id="GO:0016020">
    <property type="term" value="C:membrane"/>
    <property type="evidence" value="ECO:0007669"/>
    <property type="project" value="UniProtKB-SubCell"/>
</dbReference>
<feature type="transmembrane region" description="Helical" evidence="8">
    <location>
        <begin position="107"/>
        <end position="127"/>
    </location>
</feature>
<dbReference type="GO" id="GO:0008137">
    <property type="term" value="F:NADH dehydrogenase (ubiquinone) activity"/>
    <property type="evidence" value="ECO:0007669"/>
    <property type="project" value="UniProtKB-EC"/>
</dbReference>
<evidence type="ECO:0000259" key="9">
    <source>
        <dbReference type="Pfam" id="PF00361"/>
    </source>
</evidence>
<evidence type="ECO:0000256" key="7">
    <source>
        <dbReference type="ARBA" id="ARBA00049551"/>
    </source>
</evidence>
<feature type="transmembrane region" description="Helical" evidence="8">
    <location>
        <begin position="467"/>
        <end position="484"/>
    </location>
</feature>
<dbReference type="AlphaFoldDB" id="A0A8K1XU17"/>
<evidence type="ECO:0000256" key="2">
    <source>
        <dbReference type="ARBA" id="ARBA00012944"/>
    </source>
</evidence>
<evidence type="ECO:0000256" key="8">
    <source>
        <dbReference type="SAM" id="Phobius"/>
    </source>
</evidence>
<dbReference type="Pfam" id="PF00361">
    <property type="entry name" value="Proton_antipo_M"/>
    <property type="match status" value="1"/>
</dbReference>
<dbReference type="PANTHER" id="PTHR42829">
    <property type="entry name" value="NADH-UBIQUINONE OXIDOREDUCTASE CHAIN 5"/>
    <property type="match status" value="1"/>
</dbReference>
<feature type="transmembrane region" description="Helical" evidence="8">
    <location>
        <begin position="162"/>
        <end position="183"/>
    </location>
</feature>
<evidence type="ECO:0000256" key="1">
    <source>
        <dbReference type="ARBA" id="ARBA00004141"/>
    </source>
</evidence>
<accession>A0A8K1XU17</accession>
<dbReference type="GO" id="GO:0015990">
    <property type="term" value="P:electron transport coupled proton transport"/>
    <property type="evidence" value="ECO:0007669"/>
    <property type="project" value="TreeGrafter"/>
</dbReference>
<feature type="transmembrane region" description="Helical" evidence="8">
    <location>
        <begin position="204"/>
        <end position="222"/>
    </location>
</feature>
<feature type="transmembrane region" description="Helical" evidence="8">
    <location>
        <begin position="228"/>
        <end position="253"/>
    </location>
</feature>
<comment type="catalytic activity">
    <reaction evidence="7">
        <text>a ubiquinone + NADH + 5 H(+)(in) = a ubiquinol + NAD(+) + 4 H(+)(out)</text>
        <dbReference type="Rhea" id="RHEA:29091"/>
        <dbReference type="Rhea" id="RHEA-COMP:9565"/>
        <dbReference type="Rhea" id="RHEA-COMP:9566"/>
        <dbReference type="ChEBI" id="CHEBI:15378"/>
        <dbReference type="ChEBI" id="CHEBI:16389"/>
        <dbReference type="ChEBI" id="CHEBI:17976"/>
        <dbReference type="ChEBI" id="CHEBI:57540"/>
        <dbReference type="ChEBI" id="CHEBI:57945"/>
        <dbReference type="EC" id="7.1.1.2"/>
    </reaction>
</comment>
<reference evidence="10" key="1">
    <citation type="journal article" date="2022" name="PeerJ">
        <title>Hammerhead flatworms (Platyhelminthes, Geoplanidae, Bipaliinae): mitochondrial genomes and description of two new species from France, Italy and Mayotte.</title>
        <authorList>
            <person name="Justine J.-L."/>
            <person name="Gastineau R."/>
            <person name="Gros P."/>
            <person name="Gey D."/>
            <person name="Ruzzier E."/>
            <person name="Winsor L."/>
        </authorList>
    </citation>
    <scope>NUCLEOTIDE SEQUENCE</scope>
</reference>
<name>A0A8K1XU17_9PLAT</name>
<feature type="transmembrane region" description="Helical" evidence="8">
    <location>
        <begin position="81"/>
        <end position="101"/>
    </location>
</feature>
<proteinExistence type="predicted"/>
<geneLocation type="mitochondrion" evidence="10"/>
<dbReference type="PRINTS" id="PR01434">
    <property type="entry name" value="NADHDHGNASE5"/>
</dbReference>
<feature type="transmembrane region" description="Helical" evidence="8">
    <location>
        <begin position="395"/>
        <end position="426"/>
    </location>
</feature>
<dbReference type="InterPro" id="IPR003945">
    <property type="entry name" value="NU5C-like"/>
</dbReference>
<feature type="transmembrane region" description="Helical" evidence="8">
    <location>
        <begin position="51"/>
        <end position="74"/>
    </location>
</feature>
<keyword evidence="10" id="KW-0496">Mitochondrion</keyword>
<feature type="transmembrane region" description="Helical" evidence="8">
    <location>
        <begin position="260"/>
        <end position="279"/>
    </location>
</feature>
<keyword evidence="3 8" id="KW-0812">Transmembrane</keyword>
<evidence type="ECO:0000256" key="4">
    <source>
        <dbReference type="ARBA" id="ARBA00022989"/>
    </source>
</evidence>
<evidence type="ECO:0000256" key="3">
    <source>
        <dbReference type="ARBA" id="ARBA00022692"/>
    </source>
</evidence>
<evidence type="ECO:0000313" key="10">
    <source>
        <dbReference type="EMBL" id="UHA56278.1"/>
    </source>
</evidence>
<keyword evidence="4 8" id="KW-1133">Transmembrane helix</keyword>